<dbReference type="SUPFAM" id="SSF51395">
    <property type="entry name" value="FMN-linked oxidoreductases"/>
    <property type="match status" value="1"/>
</dbReference>
<dbReference type="Gene3D" id="3.20.20.70">
    <property type="entry name" value="Aldolase class I"/>
    <property type="match status" value="1"/>
</dbReference>
<accession>K8X886</accession>
<dbReference type="Proteomes" id="UP000005951">
    <property type="component" value="Unassembled WGS sequence"/>
</dbReference>
<reference evidence="1 2" key="1">
    <citation type="journal article" date="2013" name="Genome Announc.">
        <title>Draft Genome Sequence of Rhodococcus opacus Strain M213 Shows a Diverse Catabolic Potential.</title>
        <authorList>
            <person name="Pathak A."/>
            <person name="Green S.J."/>
            <person name="Ogram A."/>
            <person name="Chauhan A."/>
        </authorList>
    </citation>
    <scope>NUCLEOTIDE SEQUENCE [LARGE SCALE GENOMIC DNA]</scope>
    <source>
        <strain evidence="1 2">M213</strain>
    </source>
</reference>
<evidence type="ECO:0000313" key="1">
    <source>
        <dbReference type="EMBL" id="EKT77698.1"/>
    </source>
</evidence>
<proteinExistence type="predicted"/>
<name>K8X886_RHOOP</name>
<evidence type="ECO:0000313" key="2">
    <source>
        <dbReference type="Proteomes" id="UP000005951"/>
    </source>
</evidence>
<protein>
    <submittedName>
        <fullName evidence="1">Oxidoreductase</fullName>
    </submittedName>
</protein>
<comment type="caution">
    <text evidence="1">The sequence shown here is derived from an EMBL/GenBank/DDBJ whole genome shotgun (WGS) entry which is preliminary data.</text>
</comment>
<gene>
    <name evidence="1" type="ORF">WSS_A36268</name>
</gene>
<organism evidence="1 2">
    <name type="scientific">Rhodococcus opacus M213</name>
    <dbReference type="NCBI Taxonomy" id="1129896"/>
    <lineage>
        <taxon>Bacteria</taxon>
        <taxon>Bacillati</taxon>
        <taxon>Actinomycetota</taxon>
        <taxon>Actinomycetes</taxon>
        <taxon>Mycobacteriales</taxon>
        <taxon>Nocardiaceae</taxon>
        <taxon>Rhodococcus</taxon>
    </lineage>
</organism>
<dbReference type="AlphaFoldDB" id="K8X886"/>
<dbReference type="InterPro" id="IPR013785">
    <property type="entry name" value="Aldolase_TIM"/>
</dbReference>
<dbReference type="EMBL" id="AJYC02000141">
    <property type="protein sequence ID" value="EKT77698.1"/>
    <property type="molecule type" value="Genomic_DNA"/>
</dbReference>
<sequence length="44" mass="5019">MKSNEFDLVAIGRLHLADPALARTLRRGGPIPTFDRERHEGQLY</sequence>
<dbReference type="RefSeq" id="WP_005263752.1">
    <property type="nucleotide sequence ID" value="NZ_AJYC02000141.1"/>
</dbReference>